<feature type="domain" description="Rad60/SUMO-like" evidence="1">
    <location>
        <begin position="9"/>
        <end position="52"/>
    </location>
</feature>
<proteinExistence type="predicted"/>
<dbReference type="AlphaFoldDB" id="A0AAV2EG57"/>
<dbReference type="Proteomes" id="UP001497516">
    <property type="component" value="Chromosome 4"/>
</dbReference>
<dbReference type="Gene3D" id="3.10.20.90">
    <property type="entry name" value="Phosphatidylinositol 3-kinase Catalytic Subunit, Chain A, domain 1"/>
    <property type="match status" value="1"/>
</dbReference>
<dbReference type="Pfam" id="PF11976">
    <property type="entry name" value="Rad60-SLD"/>
    <property type="match status" value="1"/>
</dbReference>
<sequence length="74" mass="8502">MDQDETRKINVEVQTPTGRRYFFRLSRSTKLWKLMAAFADGLGINVNDVRLVRWPQFASLSDPSTGHFTKRGSV</sequence>
<dbReference type="SUPFAM" id="SSF54236">
    <property type="entry name" value="Ubiquitin-like"/>
    <property type="match status" value="1"/>
</dbReference>
<name>A0AAV2EG57_9ROSI</name>
<dbReference type="EMBL" id="OZ034817">
    <property type="protein sequence ID" value="CAL1384789.1"/>
    <property type="molecule type" value="Genomic_DNA"/>
</dbReference>
<reference evidence="2 3" key="1">
    <citation type="submission" date="2024-04" db="EMBL/GenBank/DDBJ databases">
        <authorList>
            <person name="Fracassetti M."/>
        </authorList>
    </citation>
    <scope>NUCLEOTIDE SEQUENCE [LARGE SCALE GENOMIC DNA]</scope>
</reference>
<evidence type="ECO:0000259" key="1">
    <source>
        <dbReference type="Pfam" id="PF11976"/>
    </source>
</evidence>
<gene>
    <name evidence="2" type="ORF">LTRI10_LOCUS25967</name>
</gene>
<dbReference type="InterPro" id="IPR029071">
    <property type="entry name" value="Ubiquitin-like_domsf"/>
</dbReference>
<evidence type="ECO:0000313" key="2">
    <source>
        <dbReference type="EMBL" id="CAL1384789.1"/>
    </source>
</evidence>
<keyword evidence="3" id="KW-1185">Reference proteome</keyword>
<organism evidence="2 3">
    <name type="scientific">Linum trigynum</name>
    <dbReference type="NCBI Taxonomy" id="586398"/>
    <lineage>
        <taxon>Eukaryota</taxon>
        <taxon>Viridiplantae</taxon>
        <taxon>Streptophyta</taxon>
        <taxon>Embryophyta</taxon>
        <taxon>Tracheophyta</taxon>
        <taxon>Spermatophyta</taxon>
        <taxon>Magnoliopsida</taxon>
        <taxon>eudicotyledons</taxon>
        <taxon>Gunneridae</taxon>
        <taxon>Pentapetalae</taxon>
        <taxon>rosids</taxon>
        <taxon>fabids</taxon>
        <taxon>Malpighiales</taxon>
        <taxon>Linaceae</taxon>
        <taxon>Linum</taxon>
    </lineage>
</organism>
<dbReference type="InterPro" id="IPR022617">
    <property type="entry name" value="Rad60/SUMO-like_dom"/>
</dbReference>
<protein>
    <recommendedName>
        <fullName evidence="1">Rad60/SUMO-like domain-containing protein</fullName>
    </recommendedName>
</protein>
<accession>A0AAV2EG57</accession>
<evidence type="ECO:0000313" key="3">
    <source>
        <dbReference type="Proteomes" id="UP001497516"/>
    </source>
</evidence>